<feature type="domain" description="HTH cro/C1-type" evidence="2">
    <location>
        <begin position="19"/>
        <end position="73"/>
    </location>
</feature>
<dbReference type="Pfam" id="PF01381">
    <property type="entry name" value="HTH_3"/>
    <property type="match status" value="1"/>
</dbReference>
<dbReference type="GO" id="GO:0003700">
    <property type="term" value="F:DNA-binding transcription factor activity"/>
    <property type="evidence" value="ECO:0007669"/>
    <property type="project" value="TreeGrafter"/>
</dbReference>
<dbReference type="InterPro" id="IPR001387">
    <property type="entry name" value="Cro/C1-type_HTH"/>
</dbReference>
<dbReference type="EMBL" id="FXAN01000050">
    <property type="protein sequence ID" value="SMG00084.1"/>
    <property type="molecule type" value="Genomic_DNA"/>
</dbReference>
<dbReference type="InterPro" id="IPR010982">
    <property type="entry name" value="Lambda_DNA-bd_dom_sf"/>
</dbReference>
<dbReference type="PANTHER" id="PTHR46797:SF1">
    <property type="entry name" value="METHYLPHOSPHONATE SYNTHASE"/>
    <property type="match status" value="1"/>
</dbReference>
<sequence>MADRNDTRSKLAREIGKAIARRRKTRGLTQERLSEAGGLAQASLSQIERGIVLPSLDRLAQLAELLDCRLADLVSEGGTGALDRATRIHEKLSALTPTQQEALERLLDEAIIMVTDTRAAARRRGRKATA</sequence>
<dbReference type="InterPro" id="IPR050807">
    <property type="entry name" value="TransReg_Diox_bact_type"/>
</dbReference>
<dbReference type="PROSITE" id="PS50943">
    <property type="entry name" value="HTH_CROC1"/>
    <property type="match status" value="1"/>
</dbReference>
<gene>
    <name evidence="3" type="ORF">BSIN_0209</name>
</gene>
<name>A0A238H4A0_9BURK</name>
<dbReference type="Proteomes" id="UP000198460">
    <property type="component" value="Unassembled WGS sequence"/>
</dbReference>
<dbReference type="SUPFAM" id="SSF47413">
    <property type="entry name" value="lambda repressor-like DNA-binding domains"/>
    <property type="match status" value="1"/>
</dbReference>
<dbReference type="PANTHER" id="PTHR46797">
    <property type="entry name" value="HTH-TYPE TRANSCRIPTIONAL REGULATOR"/>
    <property type="match status" value="1"/>
</dbReference>
<dbReference type="SMART" id="SM00530">
    <property type="entry name" value="HTH_XRE"/>
    <property type="match status" value="1"/>
</dbReference>
<evidence type="ECO:0000313" key="4">
    <source>
        <dbReference type="Proteomes" id="UP000198460"/>
    </source>
</evidence>
<protein>
    <submittedName>
        <fullName evidence="3">Transcriptional regulator, XRE family</fullName>
    </submittedName>
</protein>
<proteinExistence type="predicted"/>
<dbReference type="Gene3D" id="1.10.260.40">
    <property type="entry name" value="lambda repressor-like DNA-binding domains"/>
    <property type="match status" value="1"/>
</dbReference>
<evidence type="ECO:0000256" key="1">
    <source>
        <dbReference type="ARBA" id="ARBA00023125"/>
    </source>
</evidence>
<dbReference type="GO" id="GO:0003677">
    <property type="term" value="F:DNA binding"/>
    <property type="evidence" value="ECO:0007669"/>
    <property type="project" value="UniProtKB-KW"/>
</dbReference>
<keyword evidence="1" id="KW-0238">DNA-binding</keyword>
<dbReference type="RefSeq" id="WP_089340387.1">
    <property type="nucleotide sequence ID" value="NZ_FXAN01000050.1"/>
</dbReference>
<dbReference type="AlphaFoldDB" id="A0A238H4A0"/>
<dbReference type="CDD" id="cd00093">
    <property type="entry name" value="HTH_XRE"/>
    <property type="match status" value="1"/>
</dbReference>
<accession>A0A238H4A0</accession>
<organism evidence="3 4">
    <name type="scientific">Burkholderia singularis</name>
    <dbReference type="NCBI Taxonomy" id="1503053"/>
    <lineage>
        <taxon>Bacteria</taxon>
        <taxon>Pseudomonadati</taxon>
        <taxon>Pseudomonadota</taxon>
        <taxon>Betaproteobacteria</taxon>
        <taxon>Burkholderiales</taxon>
        <taxon>Burkholderiaceae</taxon>
        <taxon>Burkholderia</taxon>
        <taxon>pseudomallei group</taxon>
    </lineage>
</organism>
<dbReference type="GO" id="GO:0005829">
    <property type="term" value="C:cytosol"/>
    <property type="evidence" value="ECO:0007669"/>
    <property type="project" value="TreeGrafter"/>
</dbReference>
<reference evidence="3 4" key="1">
    <citation type="submission" date="2017-04" db="EMBL/GenBank/DDBJ databases">
        <authorList>
            <person name="Afonso C.L."/>
            <person name="Miller P.J."/>
            <person name="Scott M.A."/>
            <person name="Spackman E."/>
            <person name="Goraichik I."/>
            <person name="Dimitrov K.M."/>
            <person name="Suarez D.L."/>
            <person name="Swayne D.E."/>
        </authorList>
    </citation>
    <scope>NUCLEOTIDE SEQUENCE [LARGE SCALE GENOMIC DNA]</scope>
    <source>
        <strain evidence="3">LMG 28154</strain>
    </source>
</reference>
<evidence type="ECO:0000259" key="2">
    <source>
        <dbReference type="PROSITE" id="PS50943"/>
    </source>
</evidence>
<evidence type="ECO:0000313" key="3">
    <source>
        <dbReference type="EMBL" id="SMG00084.1"/>
    </source>
</evidence>